<organism evidence="1 2">
    <name type="scientific">Colocasia esculenta</name>
    <name type="common">Wild taro</name>
    <name type="synonym">Arum esculentum</name>
    <dbReference type="NCBI Taxonomy" id="4460"/>
    <lineage>
        <taxon>Eukaryota</taxon>
        <taxon>Viridiplantae</taxon>
        <taxon>Streptophyta</taxon>
        <taxon>Embryophyta</taxon>
        <taxon>Tracheophyta</taxon>
        <taxon>Spermatophyta</taxon>
        <taxon>Magnoliopsida</taxon>
        <taxon>Liliopsida</taxon>
        <taxon>Araceae</taxon>
        <taxon>Aroideae</taxon>
        <taxon>Colocasieae</taxon>
        <taxon>Colocasia</taxon>
    </lineage>
</organism>
<keyword evidence="2" id="KW-1185">Reference proteome</keyword>
<proteinExistence type="predicted"/>
<evidence type="ECO:0000313" key="1">
    <source>
        <dbReference type="EMBL" id="MQM02228.1"/>
    </source>
</evidence>
<sequence>MKMSFSSLQANPMPNGGPKAARAAHVELQCLSSVPGHISSRHDVQILPGGRRYSKIPWLEPMIKELPVASTNLLRECKLTTVLVLSKNYHKMVHVWDSIIALAELWHPQTHTFFFPSFEATVLLEELGLMLGLSKDKKGEEHLIYRTVAAIDSWAILSEITTRTWDLSTMISPATGGPLFGSIVALECWMGMHINFKAMNDPSIKCLSMVQGNE</sequence>
<dbReference type="AlphaFoldDB" id="A0A843W5F0"/>
<evidence type="ECO:0008006" key="3">
    <source>
        <dbReference type="Google" id="ProtNLM"/>
    </source>
</evidence>
<reference evidence="1" key="1">
    <citation type="submission" date="2017-07" db="EMBL/GenBank/DDBJ databases">
        <title>Taro Niue Genome Assembly and Annotation.</title>
        <authorList>
            <person name="Atibalentja N."/>
            <person name="Keating K."/>
            <person name="Fields C.J."/>
        </authorList>
    </citation>
    <scope>NUCLEOTIDE SEQUENCE</scope>
    <source>
        <strain evidence="1">Niue_2</strain>
        <tissue evidence="1">Leaf</tissue>
    </source>
</reference>
<gene>
    <name evidence="1" type="ORF">Taro_034992</name>
</gene>
<dbReference type="EMBL" id="NMUH01002819">
    <property type="protein sequence ID" value="MQM02228.1"/>
    <property type="molecule type" value="Genomic_DNA"/>
</dbReference>
<accession>A0A843W5F0</accession>
<dbReference type="Proteomes" id="UP000652761">
    <property type="component" value="Unassembled WGS sequence"/>
</dbReference>
<name>A0A843W5F0_COLES</name>
<evidence type="ECO:0000313" key="2">
    <source>
        <dbReference type="Proteomes" id="UP000652761"/>
    </source>
</evidence>
<comment type="caution">
    <text evidence="1">The sequence shown here is derived from an EMBL/GenBank/DDBJ whole genome shotgun (WGS) entry which is preliminary data.</text>
</comment>
<protein>
    <recommendedName>
        <fullName evidence="3">Aminotransferase-like plant mobile domain-containing protein</fullName>
    </recommendedName>
</protein>